<proteinExistence type="predicted"/>
<name>A0ABU0BVR6_9HYPH</name>
<reference evidence="1 2" key="1">
    <citation type="submission" date="2023-07" db="EMBL/GenBank/DDBJ databases">
        <title>Genomic Encyclopedia of Type Strains, Phase IV (KMG-IV): sequencing the most valuable type-strain genomes for metagenomic binning, comparative biology and taxonomic classification.</title>
        <authorList>
            <person name="Goeker M."/>
        </authorList>
    </citation>
    <scope>NUCLEOTIDE SEQUENCE [LARGE SCALE GENOMIC DNA]</scope>
    <source>
        <strain evidence="1 2">DSM 1112</strain>
    </source>
</reference>
<organism evidence="1 2">
    <name type="scientific">Pararhizobium capsulatum DSM 1112</name>
    <dbReference type="NCBI Taxonomy" id="1121113"/>
    <lineage>
        <taxon>Bacteria</taxon>
        <taxon>Pseudomonadati</taxon>
        <taxon>Pseudomonadota</taxon>
        <taxon>Alphaproteobacteria</taxon>
        <taxon>Hyphomicrobiales</taxon>
        <taxon>Rhizobiaceae</taxon>
        <taxon>Rhizobium/Agrobacterium group</taxon>
        <taxon>Pararhizobium</taxon>
    </lineage>
</organism>
<dbReference type="EMBL" id="JAUSVF010000002">
    <property type="protein sequence ID" value="MDQ0322353.1"/>
    <property type="molecule type" value="Genomic_DNA"/>
</dbReference>
<evidence type="ECO:0000313" key="2">
    <source>
        <dbReference type="Proteomes" id="UP001230207"/>
    </source>
</evidence>
<comment type="caution">
    <text evidence="1">The sequence shown here is derived from an EMBL/GenBank/DDBJ whole genome shotgun (WGS) entry which is preliminary data.</text>
</comment>
<protein>
    <submittedName>
        <fullName evidence="1">Uncharacterized protein</fullName>
    </submittedName>
</protein>
<dbReference type="Proteomes" id="UP001230207">
    <property type="component" value="Unassembled WGS sequence"/>
</dbReference>
<keyword evidence="2" id="KW-1185">Reference proteome</keyword>
<sequence length="74" mass="8073">MVATVEGQRKSVMRQPLGAHTLASACRFKQGNRPRLQNAGADAAEDILLGNTIDDDIVNAGSRQQLPQEQTRRT</sequence>
<evidence type="ECO:0000313" key="1">
    <source>
        <dbReference type="EMBL" id="MDQ0322353.1"/>
    </source>
</evidence>
<gene>
    <name evidence="1" type="ORF">QO002_004559</name>
</gene>
<accession>A0ABU0BVR6</accession>